<evidence type="ECO:0000313" key="3">
    <source>
        <dbReference type="Proteomes" id="UP001054945"/>
    </source>
</evidence>
<dbReference type="EMBL" id="BPLR01020282">
    <property type="protein sequence ID" value="GIX76733.1"/>
    <property type="molecule type" value="Genomic_DNA"/>
</dbReference>
<dbReference type="AlphaFoldDB" id="A0AAV4MWR1"/>
<proteinExistence type="predicted"/>
<evidence type="ECO:0000256" key="1">
    <source>
        <dbReference type="SAM" id="MobiDB-lite"/>
    </source>
</evidence>
<name>A0AAV4MWR1_CAEEX</name>
<reference evidence="2 3" key="1">
    <citation type="submission" date="2021-06" db="EMBL/GenBank/DDBJ databases">
        <title>Caerostris extrusa draft genome.</title>
        <authorList>
            <person name="Kono N."/>
            <person name="Arakawa K."/>
        </authorList>
    </citation>
    <scope>NUCLEOTIDE SEQUENCE [LARGE SCALE GENOMIC DNA]</scope>
</reference>
<accession>A0AAV4MWR1</accession>
<sequence>MMSRRLCPQPYTEPGPVSDNFSSRPVQGHGNQCDRNAQERLRLVSMCHYLEHCRGRFHFSTGLSARYIFRCGSLFLYAHMTDHRGSRSQMKEGNEFGPRIAGRAGQRLCVFPSSRSYCWKRRTKTLRKGREGGNRLSRSPLSLVRSSIFCRPHWPDKGIYPVTLACHLVHPTWSIGNDLIVLVDGAGANYPTINFLADDHCEIISVNMHNYRRTWPRFNYCSCPEINKGSPGGFYCRTGRAGTLLMDDSVAWHCSTTDSCRVR</sequence>
<feature type="region of interest" description="Disordered" evidence="1">
    <location>
        <begin position="1"/>
        <end position="33"/>
    </location>
</feature>
<protein>
    <submittedName>
        <fullName evidence="2">Uncharacterized protein</fullName>
    </submittedName>
</protein>
<evidence type="ECO:0000313" key="2">
    <source>
        <dbReference type="EMBL" id="GIX76733.1"/>
    </source>
</evidence>
<dbReference type="Proteomes" id="UP001054945">
    <property type="component" value="Unassembled WGS sequence"/>
</dbReference>
<organism evidence="2 3">
    <name type="scientific">Caerostris extrusa</name>
    <name type="common">Bark spider</name>
    <name type="synonym">Caerostris bankana</name>
    <dbReference type="NCBI Taxonomy" id="172846"/>
    <lineage>
        <taxon>Eukaryota</taxon>
        <taxon>Metazoa</taxon>
        <taxon>Ecdysozoa</taxon>
        <taxon>Arthropoda</taxon>
        <taxon>Chelicerata</taxon>
        <taxon>Arachnida</taxon>
        <taxon>Araneae</taxon>
        <taxon>Araneomorphae</taxon>
        <taxon>Entelegynae</taxon>
        <taxon>Araneoidea</taxon>
        <taxon>Araneidae</taxon>
        <taxon>Caerostris</taxon>
    </lineage>
</organism>
<comment type="caution">
    <text evidence="2">The sequence shown here is derived from an EMBL/GenBank/DDBJ whole genome shotgun (WGS) entry which is preliminary data.</text>
</comment>
<gene>
    <name evidence="2" type="ORF">CEXT_252531</name>
</gene>
<keyword evidence="3" id="KW-1185">Reference proteome</keyword>
<feature type="compositionally biased region" description="Polar residues" evidence="1">
    <location>
        <begin position="19"/>
        <end position="33"/>
    </location>
</feature>